<dbReference type="AlphaFoldDB" id="A0A7D7QMB4"/>
<evidence type="ECO:0000256" key="2">
    <source>
        <dbReference type="ARBA" id="ARBA00006679"/>
    </source>
</evidence>
<organism evidence="8 9">
    <name type="scientific">Gordonia jinghuaiqii</name>
    <dbReference type="NCBI Taxonomy" id="2758710"/>
    <lineage>
        <taxon>Bacteria</taxon>
        <taxon>Bacillati</taxon>
        <taxon>Actinomycetota</taxon>
        <taxon>Actinomycetes</taxon>
        <taxon>Mycobacteriales</taxon>
        <taxon>Gordoniaceae</taxon>
        <taxon>Gordonia</taxon>
    </lineage>
</organism>
<feature type="transmembrane region" description="Helical" evidence="7">
    <location>
        <begin position="66"/>
        <end position="91"/>
    </location>
</feature>
<dbReference type="Pfam" id="PF07681">
    <property type="entry name" value="DoxX"/>
    <property type="match status" value="1"/>
</dbReference>
<evidence type="ECO:0000256" key="6">
    <source>
        <dbReference type="ARBA" id="ARBA00023136"/>
    </source>
</evidence>
<evidence type="ECO:0000256" key="5">
    <source>
        <dbReference type="ARBA" id="ARBA00022989"/>
    </source>
</evidence>
<gene>
    <name evidence="8" type="ORF">H1R19_12580</name>
</gene>
<dbReference type="RefSeq" id="WP_219849186.1">
    <property type="nucleotide sequence ID" value="NZ_CP059491.1"/>
</dbReference>
<feature type="transmembrane region" description="Helical" evidence="7">
    <location>
        <begin position="6"/>
        <end position="28"/>
    </location>
</feature>
<dbReference type="PANTHER" id="PTHR33452:SF1">
    <property type="entry name" value="INNER MEMBRANE PROTEIN YPHA-RELATED"/>
    <property type="match status" value="1"/>
</dbReference>
<reference evidence="9" key="1">
    <citation type="submission" date="2020-07" db="EMBL/GenBank/DDBJ databases">
        <title>novel species isolated from the respiratory tract of Marmot.</title>
        <authorList>
            <person name="Zhang G."/>
        </authorList>
    </citation>
    <scope>NUCLEOTIDE SEQUENCE [LARGE SCALE GENOMIC DNA]</scope>
    <source>
        <strain evidence="9">686</strain>
    </source>
</reference>
<keyword evidence="4 7" id="KW-0812">Transmembrane</keyword>
<keyword evidence="9" id="KW-1185">Reference proteome</keyword>
<comment type="similarity">
    <text evidence="2">Belongs to the DoxX family.</text>
</comment>
<evidence type="ECO:0000256" key="4">
    <source>
        <dbReference type="ARBA" id="ARBA00022692"/>
    </source>
</evidence>
<evidence type="ECO:0000313" key="9">
    <source>
        <dbReference type="Proteomes" id="UP000515663"/>
    </source>
</evidence>
<evidence type="ECO:0000256" key="7">
    <source>
        <dbReference type="SAM" id="Phobius"/>
    </source>
</evidence>
<dbReference type="PANTHER" id="PTHR33452">
    <property type="entry name" value="OXIDOREDUCTASE CATD-RELATED"/>
    <property type="match status" value="1"/>
</dbReference>
<dbReference type="KEGG" id="gji:H1R19_12580"/>
<dbReference type="InterPro" id="IPR051907">
    <property type="entry name" value="DoxX-like_oxidoreductase"/>
</dbReference>
<evidence type="ECO:0000313" key="8">
    <source>
        <dbReference type="EMBL" id="QMS99825.1"/>
    </source>
</evidence>
<dbReference type="InterPro" id="IPR032808">
    <property type="entry name" value="DoxX"/>
</dbReference>
<keyword evidence="5 7" id="KW-1133">Transmembrane helix</keyword>
<dbReference type="GO" id="GO:0005886">
    <property type="term" value="C:plasma membrane"/>
    <property type="evidence" value="ECO:0007669"/>
    <property type="project" value="UniProtKB-SubCell"/>
</dbReference>
<dbReference type="EMBL" id="CP059491">
    <property type="protein sequence ID" value="QMS99825.1"/>
    <property type="molecule type" value="Genomic_DNA"/>
</dbReference>
<keyword evidence="3" id="KW-1003">Cell membrane</keyword>
<feature type="transmembrane region" description="Helical" evidence="7">
    <location>
        <begin position="103"/>
        <end position="124"/>
    </location>
</feature>
<keyword evidence="6 7" id="KW-0472">Membrane</keyword>
<sequence>MTNPIVRSVGILLGRVALGVIFLAHGLQKFQQNGWSGPQTGFDMMGVPVASLSAFVVTWLEILGGIALIVGLLTPIVGALLALTMVGALFITHIDNGIWASDGGYELVLSLAAGALLLAVAGAGRFSVDALLGSKVSWLAADDARSRDLAGATN</sequence>
<protein>
    <submittedName>
        <fullName evidence="8">DoxX family protein</fullName>
    </submittedName>
</protein>
<accession>A0A7D7QMB4</accession>
<feature type="transmembrane region" description="Helical" evidence="7">
    <location>
        <begin position="40"/>
        <end position="60"/>
    </location>
</feature>
<evidence type="ECO:0000256" key="1">
    <source>
        <dbReference type="ARBA" id="ARBA00004651"/>
    </source>
</evidence>
<dbReference type="Proteomes" id="UP000515663">
    <property type="component" value="Chromosome"/>
</dbReference>
<evidence type="ECO:0000256" key="3">
    <source>
        <dbReference type="ARBA" id="ARBA00022475"/>
    </source>
</evidence>
<comment type="subcellular location">
    <subcellularLocation>
        <location evidence="1">Cell membrane</location>
        <topology evidence="1">Multi-pass membrane protein</topology>
    </subcellularLocation>
</comment>
<proteinExistence type="inferred from homology"/>
<name>A0A7D7QMB4_9ACTN</name>